<comment type="caution">
    <text evidence="3">The sequence shown here is derived from an EMBL/GenBank/DDBJ whole genome shotgun (WGS) entry which is preliminary data.</text>
</comment>
<protein>
    <submittedName>
        <fullName evidence="3">Uncharacterized protein</fullName>
    </submittedName>
</protein>
<evidence type="ECO:0000256" key="2">
    <source>
        <dbReference type="SAM" id="MobiDB-lite"/>
    </source>
</evidence>
<gene>
    <name evidence="3" type="ORF">CLO192961_LOCUS11229</name>
</gene>
<keyword evidence="4" id="KW-1185">Reference proteome</keyword>
<keyword evidence="1" id="KW-0175">Coiled coil</keyword>
<proteinExistence type="predicted"/>
<feature type="region of interest" description="Disordered" evidence="2">
    <location>
        <begin position="383"/>
        <end position="405"/>
    </location>
</feature>
<dbReference type="EMBL" id="CABFNS010000047">
    <property type="protein sequence ID" value="VUC20046.1"/>
    <property type="molecule type" value="Genomic_DNA"/>
</dbReference>
<evidence type="ECO:0000256" key="1">
    <source>
        <dbReference type="SAM" id="Coils"/>
    </source>
</evidence>
<reference evidence="3 4" key="1">
    <citation type="submission" date="2019-06" db="EMBL/GenBank/DDBJ databases">
        <authorList>
            <person name="Broberg M."/>
        </authorList>
    </citation>
    <scope>NUCLEOTIDE SEQUENCE [LARGE SCALE GENOMIC DNA]</scope>
</reference>
<feature type="region of interest" description="Disordered" evidence="2">
    <location>
        <begin position="1"/>
        <end position="34"/>
    </location>
</feature>
<evidence type="ECO:0000313" key="3">
    <source>
        <dbReference type="EMBL" id="VUC20046.1"/>
    </source>
</evidence>
<sequence>MNGKQVYSPRSSTDQSGGGTLGTRSTRTDYDAERSNLGPMLSVDFSAPLAGDQRQERIKQMTKNHPSIERSRGIQEVLVNVQTALRRMPGVSTGESKEINDQLKEVGQIISQDTNQLVRDLMSSSLELQENNQAVIRMSIESNLLKATVDQKDQEINHLRQQLSEVLERREETDVYIKQILDDLHSVTDEVKTLKESAQNGDASHDGCGKLIKVIQQLEASFHPANEAQSPPQSLEETVSHLEDQVNNRRSLWVMKHPSPDSLARALGTLAESVPEKDKDAIAKSFKTLRNKNSKEHLLATSDPIPATTQEPQQKYRNFPAMTRAPSAFQPIERSSTVMPTKFSPLQAGPPRAPTVNQHRSGAQTPWFHANGGSLSRHVNTPLASAPPAVGGGHRNGGARRGSQLQLQTSYRAGAPEFYPTSIFSPAVSSSPKRPMTPLDDVNQNLRYPKYHLPSPPRLTEGDEPNLFQDPFNANNTNSSALVSRNGRHTPSLIHMTERTVIEWSRQMSDFYGTIRTFVDKHAGLPLAQHPAALHDTAIWPVLLRTYLPLSQDEARAYLDFHLRDGTSKLCLVTRVIVDYVVNIVWVASAWKGSDDESSRLLDNLIMDLAATQGQASSVRQPLLDRQASIVCAIMDKQEPGSLFYKSKIEQIAGSLLTNLQPLLNEYTAAYDAFKDLLAVAENAWELSSRILISRLTFDFRFPEIGSRFSSQSMTPIWPVQVDPTELQAKHWRVALVTTPVITCRNDTGTNISAHSVAHADVICMQ</sequence>
<organism evidence="3 4">
    <name type="scientific">Bionectria ochroleuca</name>
    <name type="common">Gliocladium roseum</name>
    <dbReference type="NCBI Taxonomy" id="29856"/>
    <lineage>
        <taxon>Eukaryota</taxon>
        <taxon>Fungi</taxon>
        <taxon>Dikarya</taxon>
        <taxon>Ascomycota</taxon>
        <taxon>Pezizomycotina</taxon>
        <taxon>Sordariomycetes</taxon>
        <taxon>Hypocreomycetidae</taxon>
        <taxon>Hypocreales</taxon>
        <taxon>Bionectriaceae</taxon>
        <taxon>Clonostachys</taxon>
    </lineage>
</organism>
<evidence type="ECO:0000313" key="4">
    <source>
        <dbReference type="Proteomes" id="UP000766486"/>
    </source>
</evidence>
<accession>A0ABY6TPB4</accession>
<name>A0ABY6TPB4_BIOOC</name>
<dbReference type="Proteomes" id="UP000766486">
    <property type="component" value="Unassembled WGS sequence"/>
</dbReference>
<feature type="compositionally biased region" description="Gly residues" evidence="2">
    <location>
        <begin position="390"/>
        <end position="400"/>
    </location>
</feature>
<feature type="coiled-coil region" evidence="1">
    <location>
        <begin position="142"/>
        <end position="197"/>
    </location>
</feature>
<feature type="region of interest" description="Disordered" evidence="2">
    <location>
        <begin position="425"/>
        <end position="465"/>
    </location>
</feature>